<reference evidence="2 3" key="1">
    <citation type="journal article" date="2013" name="BMC Genomics">
        <title>Genome sequencing and comparative genomics of honey bee microsporidia, Nosema apis reveal novel insights into host-parasite interactions.</title>
        <authorList>
            <person name="Chen Yp."/>
            <person name="Pettis J.S."/>
            <person name="Zhao Y."/>
            <person name="Liu X."/>
            <person name="Tallon L.J."/>
            <person name="Sadzewicz L.D."/>
            <person name="Li R."/>
            <person name="Zheng H."/>
            <person name="Huang S."/>
            <person name="Zhang X."/>
            <person name="Hamilton M.C."/>
            <person name="Pernal S.F."/>
            <person name="Melathopoulos A.P."/>
            <person name="Yan X."/>
            <person name="Evans J.D."/>
        </authorList>
    </citation>
    <scope>NUCLEOTIDE SEQUENCE [LARGE SCALE GENOMIC DNA]</scope>
    <source>
        <strain evidence="2 3">BRL 01</strain>
    </source>
</reference>
<dbReference type="GO" id="GO:0016579">
    <property type="term" value="P:protein deubiquitination"/>
    <property type="evidence" value="ECO:0007669"/>
    <property type="project" value="InterPro"/>
</dbReference>
<evidence type="ECO:0000313" key="3">
    <source>
        <dbReference type="Proteomes" id="UP000053780"/>
    </source>
</evidence>
<organism evidence="2 3">
    <name type="scientific">Vairimorpha apis BRL 01</name>
    <dbReference type="NCBI Taxonomy" id="1037528"/>
    <lineage>
        <taxon>Eukaryota</taxon>
        <taxon>Fungi</taxon>
        <taxon>Fungi incertae sedis</taxon>
        <taxon>Microsporidia</taxon>
        <taxon>Nosematidae</taxon>
        <taxon>Vairimorpha</taxon>
    </lineage>
</organism>
<feature type="non-terminal residue" evidence="2">
    <location>
        <position position="636"/>
    </location>
</feature>
<dbReference type="OrthoDB" id="2195025at2759"/>
<feature type="domain" description="USP" evidence="1">
    <location>
        <begin position="252"/>
        <end position="636"/>
    </location>
</feature>
<keyword evidence="3" id="KW-1185">Reference proteome</keyword>
<name>T0LCU5_9MICR</name>
<dbReference type="Gene3D" id="3.90.70.10">
    <property type="entry name" value="Cysteine proteinases"/>
    <property type="match status" value="1"/>
</dbReference>
<dbReference type="InterPro" id="IPR028889">
    <property type="entry name" value="USP"/>
</dbReference>
<dbReference type="InterPro" id="IPR050185">
    <property type="entry name" value="Ub_carboxyl-term_hydrolase"/>
</dbReference>
<dbReference type="VEuPathDB" id="MicrosporidiaDB:NAPIS_ORF00297"/>
<accession>T0LCU5</accession>
<dbReference type="PANTHER" id="PTHR21646">
    <property type="entry name" value="UBIQUITIN CARBOXYL-TERMINAL HYDROLASE"/>
    <property type="match status" value="1"/>
</dbReference>
<dbReference type="InterPro" id="IPR038765">
    <property type="entry name" value="Papain-like_cys_pep_sf"/>
</dbReference>
<proteinExistence type="predicted"/>
<dbReference type="HOGENOM" id="CLU_029095_0_0_1"/>
<dbReference type="AlphaFoldDB" id="T0LCU5"/>
<evidence type="ECO:0000259" key="1">
    <source>
        <dbReference type="PROSITE" id="PS50235"/>
    </source>
</evidence>
<dbReference type="SUPFAM" id="SSF54001">
    <property type="entry name" value="Cysteine proteinases"/>
    <property type="match status" value="1"/>
</dbReference>
<dbReference type="GO" id="GO:0004843">
    <property type="term" value="F:cysteine-type deubiquitinase activity"/>
    <property type="evidence" value="ECO:0007669"/>
    <property type="project" value="InterPro"/>
</dbReference>
<keyword evidence="2" id="KW-0378">Hydrolase</keyword>
<protein>
    <submittedName>
        <fullName evidence="2">Ubiquitin carboxyl-terminal hydrolase 20-like protein</fullName>
    </submittedName>
</protein>
<evidence type="ECO:0000313" key="2">
    <source>
        <dbReference type="EMBL" id="EQB62128.1"/>
    </source>
</evidence>
<sequence length="636" mass="75585">MAAQYKVNDDHFLFYKSISLHYLDDTKLYYIYNNKTIKLYLYSSRNESMKLKNNFIVNCDKNSIDNNLYDKDNINDNNINESENLCVLNIEELDTMRHTDIDIMTENDKNYVDFVMEFDFNCEYEYKSDIGIIQKDIKYKEQDLNEEKQIYIDVKPKMIFFIHESYKINTNYVTIGKYQYSVLKTHPHLKMPICQILSILNISNYTLLQLTGVRIHPLTIIKDISSTNKYVIVNTSNRLYINKELKKIGKTEGLRNLGNTCFMNSSLQAILNCKEFTDYFYSCEFMSEKLSYNYKMLVGDRSCISSFFKSIGSFINKYNDKEEQDAVEFITDFFDIIHEELKIDMNQISEYISSDKNYLHNIIKYSDHEFFDINNEFSNEKNSLIDESFRNKSEFSNNENIVTNLSERNNIEGNEFKHTNNNDDLIFNNDSNKIEYSNGNEITNIDDNINCSYLFYNLNKPFHSILCDPYDKWKFENQSVVTDLFFHKVKSSIVCTNCDHHRSIYEPCLYLPLSVPSLCSLNEDMCIYDLKQYLIDEYNISKDIIVFNSKYNLLEEYYWVKISKKYFLWHSYVELMLLIRLRNESNTKEHIYTEDNDNIIVINNKMNENKLTINSKKNEFKSCEENSINLKLSKNL</sequence>
<dbReference type="Proteomes" id="UP000053780">
    <property type="component" value="Unassembled WGS sequence"/>
</dbReference>
<dbReference type="InterPro" id="IPR018200">
    <property type="entry name" value="USP_CS"/>
</dbReference>
<dbReference type="InterPro" id="IPR001394">
    <property type="entry name" value="Peptidase_C19_UCH"/>
</dbReference>
<dbReference type="PROSITE" id="PS00972">
    <property type="entry name" value="USP_1"/>
    <property type="match status" value="1"/>
</dbReference>
<dbReference type="EMBL" id="KE646996">
    <property type="protein sequence ID" value="EQB62128.1"/>
    <property type="molecule type" value="Genomic_DNA"/>
</dbReference>
<gene>
    <name evidence="2" type="ORF">NAPIS_ORF00297</name>
</gene>
<dbReference type="PROSITE" id="PS50235">
    <property type="entry name" value="USP_3"/>
    <property type="match status" value="1"/>
</dbReference>
<dbReference type="Pfam" id="PF00443">
    <property type="entry name" value="UCH"/>
    <property type="match status" value="1"/>
</dbReference>